<name>A0A3B1D9P1_9ZZZZ</name>
<organism evidence="2">
    <name type="scientific">hydrothermal vent metagenome</name>
    <dbReference type="NCBI Taxonomy" id="652676"/>
    <lineage>
        <taxon>unclassified sequences</taxon>
        <taxon>metagenomes</taxon>
        <taxon>ecological metagenomes</taxon>
    </lineage>
</organism>
<proteinExistence type="predicted"/>
<sequence>MRQKRYLLRWLIILLITVGVGWRFAKSSSTTFPSSSVLPTFSKMVQWEVPYQVRVKNENVLLDLPFDAETEYDLIVSSLGDAEQSFEVSLTSQNIEQASSLPIKQLEDLQRPLHRSNAPVPKSNLHQITTSVQPVSKERIFQLHVTEGSLDDPAQYIDVSSRLVGEGKQVRVYLDQQSKPKELATGLVDEIVRLFDHKIVVGFQKQIGKVRDVDGDGKFTILLTPWLGKLQGGKTSLDGFVRGCDFDPNVKLPFGQRCDMMYLNTQLEPGKHLQSLLAHEFTHALLFSYRLKQVGTKTELQYEEDWLNEAIAHLGENLCGNGWSNLDYRISRFLESPQNYPLVVNDYYRSGMWRNHGCRGATYLFLRWVIDQYGIEVLPQLIQSPVNGKQNIERVTKLSFAELFRRWNVSMFMSRQEKTKNTSQKERFNLWGKLGEWNLAGVATIPWNSDREKTKKISVKGTASAFVHLKGTGNTPYQRITIQAKPGTQLQVTFIRHRAKQNSSSSTSKIMHVARTTAGDVLEVDIQYNSKGYRIETISIEANEGSVKESICFQKEDMQRMKSKLRFSQSSRCYFPSLPERLQKTGTKLLVKAVLVDQSGNRTAARQILPCQTVQ</sequence>
<keyword evidence="1" id="KW-0812">Transmembrane</keyword>
<evidence type="ECO:0008006" key="3">
    <source>
        <dbReference type="Google" id="ProtNLM"/>
    </source>
</evidence>
<feature type="transmembrane region" description="Helical" evidence="1">
    <location>
        <begin position="7"/>
        <end position="25"/>
    </location>
</feature>
<reference evidence="2" key="1">
    <citation type="submission" date="2018-06" db="EMBL/GenBank/DDBJ databases">
        <authorList>
            <person name="Zhirakovskaya E."/>
        </authorList>
    </citation>
    <scope>NUCLEOTIDE SEQUENCE</scope>
</reference>
<accession>A0A3B1D9P1</accession>
<keyword evidence="1" id="KW-0472">Membrane</keyword>
<dbReference type="EMBL" id="UOGL01000283">
    <property type="protein sequence ID" value="VAX38979.1"/>
    <property type="molecule type" value="Genomic_DNA"/>
</dbReference>
<evidence type="ECO:0000256" key="1">
    <source>
        <dbReference type="SAM" id="Phobius"/>
    </source>
</evidence>
<protein>
    <recommendedName>
        <fullName evidence="3">Neutral metalloprotease</fullName>
    </recommendedName>
</protein>
<dbReference type="AlphaFoldDB" id="A0A3B1D9P1"/>
<evidence type="ECO:0000313" key="2">
    <source>
        <dbReference type="EMBL" id="VAX38979.1"/>
    </source>
</evidence>
<keyword evidence="1" id="KW-1133">Transmembrane helix</keyword>
<gene>
    <name evidence="2" type="ORF">MNBD_PLANCTO02-1099</name>
</gene>